<evidence type="ECO:0000259" key="9">
    <source>
        <dbReference type="Pfam" id="PF01035"/>
    </source>
</evidence>
<comment type="catalytic activity">
    <reaction evidence="1">
        <text>a 4-O-methyl-thymidine in DNA + L-cysteinyl-[protein] = a thymidine in DNA + S-methyl-L-cysteinyl-[protein]</text>
        <dbReference type="Rhea" id="RHEA:53428"/>
        <dbReference type="Rhea" id="RHEA-COMP:10131"/>
        <dbReference type="Rhea" id="RHEA-COMP:10132"/>
        <dbReference type="Rhea" id="RHEA-COMP:13555"/>
        <dbReference type="Rhea" id="RHEA-COMP:13556"/>
        <dbReference type="ChEBI" id="CHEBI:29950"/>
        <dbReference type="ChEBI" id="CHEBI:82612"/>
        <dbReference type="ChEBI" id="CHEBI:137386"/>
        <dbReference type="ChEBI" id="CHEBI:137387"/>
        <dbReference type="EC" id="2.1.1.63"/>
    </reaction>
</comment>
<evidence type="ECO:0000313" key="11">
    <source>
        <dbReference type="Proteomes" id="UP000441925"/>
    </source>
</evidence>
<evidence type="ECO:0000256" key="5">
    <source>
        <dbReference type="ARBA" id="ARBA00022679"/>
    </source>
</evidence>
<dbReference type="RefSeq" id="WP_154541954.1">
    <property type="nucleotide sequence ID" value="NZ_VULQ01000017.1"/>
</dbReference>
<dbReference type="PANTHER" id="PTHR10815:SF13">
    <property type="entry name" value="METHYLATED-DNA--PROTEIN-CYSTEINE METHYLTRANSFERASE"/>
    <property type="match status" value="1"/>
</dbReference>
<evidence type="ECO:0000313" key="10">
    <source>
        <dbReference type="EMBL" id="MSS78666.1"/>
    </source>
</evidence>
<dbReference type="PROSITE" id="PS00374">
    <property type="entry name" value="MGMT"/>
    <property type="match status" value="1"/>
</dbReference>
<dbReference type="EC" id="2.1.1.63" evidence="3"/>
<dbReference type="GO" id="GO:0032259">
    <property type="term" value="P:methylation"/>
    <property type="evidence" value="ECO:0007669"/>
    <property type="project" value="UniProtKB-KW"/>
</dbReference>
<evidence type="ECO:0000256" key="8">
    <source>
        <dbReference type="ARBA" id="ARBA00049348"/>
    </source>
</evidence>
<keyword evidence="4 10" id="KW-0489">Methyltransferase</keyword>
<dbReference type="InterPro" id="IPR001497">
    <property type="entry name" value="MethylDNA_cys_MeTrfase_AS"/>
</dbReference>
<gene>
    <name evidence="10" type="ORF">FYJ26_09775</name>
</gene>
<keyword evidence="6" id="KW-0227">DNA damage</keyword>
<dbReference type="GO" id="GO:0003908">
    <property type="term" value="F:methylated-DNA-[protein]-cysteine S-methyltransferase activity"/>
    <property type="evidence" value="ECO:0007669"/>
    <property type="project" value="UniProtKB-EC"/>
</dbReference>
<dbReference type="FunFam" id="1.10.10.10:FF:000214">
    <property type="entry name" value="Methylated-DNA--protein-cysteine methyltransferase"/>
    <property type="match status" value="1"/>
</dbReference>
<evidence type="ECO:0000256" key="3">
    <source>
        <dbReference type="ARBA" id="ARBA00011918"/>
    </source>
</evidence>
<comment type="similarity">
    <text evidence="2">Belongs to the MGMT family.</text>
</comment>
<dbReference type="InterPro" id="IPR014048">
    <property type="entry name" value="MethylDNA_cys_MeTrfase_DNA-bd"/>
</dbReference>
<dbReference type="InterPro" id="IPR036388">
    <property type="entry name" value="WH-like_DNA-bd_sf"/>
</dbReference>
<dbReference type="GO" id="GO:0006281">
    <property type="term" value="P:DNA repair"/>
    <property type="evidence" value="ECO:0007669"/>
    <property type="project" value="UniProtKB-KW"/>
</dbReference>
<dbReference type="EMBL" id="VULQ01000017">
    <property type="protein sequence ID" value="MSS78666.1"/>
    <property type="molecule type" value="Genomic_DNA"/>
</dbReference>
<protein>
    <recommendedName>
        <fullName evidence="3">methylated-DNA--[protein]-cysteine S-methyltransferase</fullName>
        <ecNumber evidence="3">2.1.1.63</ecNumber>
    </recommendedName>
</protein>
<accession>A0A6N7VUY4</accession>
<keyword evidence="7" id="KW-0234">DNA repair</keyword>
<comment type="caution">
    <text evidence="10">The sequence shown here is derived from an EMBL/GenBank/DDBJ whole genome shotgun (WGS) entry which is preliminary data.</text>
</comment>
<name>A0A6N7VUY4_9FIRM</name>
<reference evidence="10 11" key="1">
    <citation type="submission" date="2019-08" db="EMBL/GenBank/DDBJ databases">
        <title>In-depth cultivation of the pig gut microbiome towards novel bacterial diversity and tailored functional studies.</title>
        <authorList>
            <person name="Wylensek D."/>
            <person name="Hitch T.C.A."/>
            <person name="Clavel T."/>
        </authorList>
    </citation>
    <scope>NUCLEOTIDE SEQUENCE [LARGE SCALE GENOMIC DNA]</scope>
    <source>
        <strain evidence="10 11">WCA-380-WT-2B</strain>
    </source>
</reference>
<comment type="catalytic activity">
    <reaction evidence="8">
        <text>a 6-O-methyl-2'-deoxyguanosine in DNA + L-cysteinyl-[protein] = S-methyl-L-cysteinyl-[protein] + a 2'-deoxyguanosine in DNA</text>
        <dbReference type="Rhea" id="RHEA:24000"/>
        <dbReference type="Rhea" id="RHEA-COMP:10131"/>
        <dbReference type="Rhea" id="RHEA-COMP:10132"/>
        <dbReference type="Rhea" id="RHEA-COMP:11367"/>
        <dbReference type="Rhea" id="RHEA-COMP:11368"/>
        <dbReference type="ChEBI" id="CHEBI:29950"/>
        <dbReference type="ChEBI" id="CHEBI:82612"/>
        <dbReference type="ChEBI" id="CHEBI:85445"/>
        <dbReference type="ChEBI" id="CHEBI:85448"/>
        <dbReference type="EC" id="2.1.1.63"/>
    </reaction>
</comment>
<keyword evidence="11" id="KW-1185">Reference proteome</keyword>
<dbReference type="CDD" id="cd06445">
    <property type="entry name" value="ATase"/>
    <property type="match status" value="1"/>
</dbReference>
<dbReference type="AlphaFoldDB" id="A0A6N7VUY4"/>
<dbReference type="PANTHER" id="PTHR10815">
    <property type="entry name" value="METHYLATED-DNA--PROTEIN-CYSTEINE METHYLTRANSFERASE"/>
    <property type="match status" value="1"/>
</dbReference>
<evidence type="ECO:0000256" key="7">
    <source>
        <dbReference type="ARBA" id="ARBA00023204"/>
    </source>
</evidence>
<dbReference type="Proteomes" id="UP000441925">
    <property type="component" value="Unassembled WGS sequence"/>
</dbReference>
<evidence type="ECO:0000256" key="1">
    <source>
        <dbReference type="ARBA" id="ARBA00001286"/>
    </source>
</evidence>
<sequence>MRAYYKKDDLIFEIGYEDIVNEIKLVEKVEKDNKPSLVSDYAFREITLYLDGKLKKFSFPIKLKGTDFQKRVWEKLLEIPYGKTITYKEIGQSLDSKAYRAIGSACGKNPLVIRVPCHRVLSQKGLGGYLYGLDLKRKLLKLENKNFYI</sequence>
<feature type="domain" description="Methylated-DNA-[protein]-cysteine S-methyltransferase DNA binding" evidence="9">
    <location>
        <begin position="67"/>
        <end position="144"/>
    </location>
</feature>
<evidence type="ECO:0000256" key="4">
    <source>
        <dbReference type="ARBA" id="ARBA00022603"/>
    </source>
</evidence>
<organism evidence="10 11">
    <name type="scientific">Anaerococcus porci</name>
    <dbReference type="NCBI Taxonomy" id="2652269"/>
    <lineage>
        <taxon>Bacteria</taxon>
        <taxon>Bacillati</taxon>
        <taxon>Bacillota</taxon>
        <taxon>Tissierellia</taxon>
        <taxon>Tissierellales</taxon>
        <taxon>Peptoniphilaceae</taxon>
        <taxon>Anaerococcus</taxon>
    </lineage>
</organism>
<dbReference type="Pfam" id="PF01035">
    <property type="entry name" value="DNA_binding_1"/>
    <property type="match status" value="1"/>
</dbReference>
<dbReference type="NCBIfam" id="TIGR00589">
    <property type="entry name" value="ogt"/>
    <property type="match status" value="1"/>
</dbReference>
<dbReference type="SUPFAM" id="SSF46767">
    <property type="entry name" value="Methylated DNA-protein cysteine methyltransferase, C-terminal domain"/>
    <property type="match status" value="1"/>
</dbReference>
<keyword evidence="5 10" id="KW-0808">Transferase</keyword>
<dbReference type="InterPro" id="IPR036217">
    <property type="entry name" value="MethylDNA_cys_MeTrfase_DNAb"/>
</dbReference>
<proteinExistence type="inferred from homology"/>
<evidence type="ECO:0000256" key="2">
    <source>
        <dbReference type="ARBA" id="ARBA00008711"/>
    </source>
</evidence>
<dbReference type="Gene3D" id="1.10.10.10">
    <property type="entry name" value="Winged helix-like DNA-binding domain superfamily/Winged helix DNA-binding domain"/>
    <property type="match status" value="1"/>
</dbReference>
<evidence type="ECO:0000256" key="6">
    <source>
        <dbReference type="ARBA" id="ARBA00022763"/>
    </source>
</evidence>